<dbReference type="InterPro" id="IPR006068">
    <property type="entry name" value="ATPase_P-typ_cation-transptr_C"/>
</dbReference>
<feature type="transmembrane region" description="Helical" evidence="9">
    <location>
        <begin position="267"/>
        <end position="294"/>
    </location>
</feature>
<organism evidence="11 12">
    <name type="scientific">Massilia solisilvae</name>
    <dbReference type="NCBI Taxonomy" id="1811225"/>
    <lineage>
        <taxon>Bacteria</taxon>
        <taxon>Pseudomonadati</taxon>
        <taxon>Pseudomonadota</taxon>
        <taxon>Betaproteobacteria</taxon>
        <taxon>Burkholderiales</taxon>
        <taxon>Oxalobacteraceae</taxon>
        <taxon>Telluria group</taxon>
        <taxon>Massilia</taxon>
    </lineage>
</organism>
<feature type="transmembrane region" description="Helical" evidence="9">
    <location>
        <begin position="42"/>
        <end position="61"/>
    </location>
</feature>
<feature type="domain" description="Cation-transporting P-type ATPase N-terminal" evidence="10">
    <location>
        <begin position="1"/>
        <end position="63"/>
    </location>
</feature>
<keyword evidence="2 9" id="KW-0812">Transmembrane</keyword>
<dbReference type="PANTHER" id="PTHR42861">
    <property type="entry name" value="CALCIUM-TRANSPORTING ATPASE"/>
    <property type="match status" value="1"/>
</dbReference>
<dbReference type="Gene3D" id="1.20.1110.10">
    <property type="entry name" value="Calcium-transporting ATPase, transmembrane domain"/>
    <property type="match status" value="3"/>
</dbReference>
<evidence type="ECO:0000256" key="8">
    <source>
        <dbReference type="SAM" id="MobiDB-lite"/>
    </source>
</evidence>
<dbReference type="SUPFAM" id="SSF81660">
    <property type="entry name" value="Metal cation-transporting ATPase, ATP-binding domain N"/>
    <property type="match status" value="1"/>
</dbReference>
<dbReference type="InterPro" id="IPR023299">
    <property type="entry name" value="ATPase_P-typ_cyto_dom_N"/>
</dbReference>
<dbReference type="SFLD" id="SFLDS00003">
    <property type="entry name" value="Haloacid_Dehalogenase"/>
    <property type="match status" value="1"/>
</dbReference>
<feature type="transmembrane region" description="Helical" evidence="9">
    <location>
        <begin position="675"/>
        <end position="696"/>
    </location>
</feature>
<dbReference type="Pfam" id="PF00689">
    <property type="entry name" value="Cation_ATPase_C"/>
    <property type="match status" value="1"/>
</dbReference>
<dbReference type="SMART" id="SM00831">
    <property type="entry name" value="Cation_ATPase_N"/>
    <property type="match status" value="1"/>
</dbReference>
<dbReference type="PRINTS" id="PR00120">
    <property type="entry name" value="HATPASE"/>
</dbReference>
<dbReference type="RefSeq" id="WP_258855773.1">
    <property type="nucleotide sequence ID" value="NZ_JANUGV010000001.1"/>
</dbReference>
<comment type="subcellular location">
    <subcellularLocation>
        <location evidence="1">Membrane</location>
        <topology evidence="1">Multi-pass membrane protein</topology>
    </subcellularLocation>
</comment>
<dbReference type="EMBL" id="JANUGV010000001">
    <property type="protein sequence ID" value="MCS0608103.1"/>
    <property type="molecule type" value="Genomic_DNA"/>
</dbReference>
<comment type="caution">
    <text evidence="11">The sequence shown here is derived from an EMBL/GenBank/DDBJ whole genome shotgun (WGS) entry which is preliminary data.</text>
</comment>
<feature type="transmembrane region" description="Helical" evidence="9">
    <location>
        <begin position="821"/>
        <end position="841"/>
    </location>
</feature>
<keyword evidence="3" id="KW-0547">Nucleotide-binding</keyword>
<dbReference type="InterPro" id="IPR018303">
    <property type="entry name" value="ATPase_P-typ_P_site"/>
</dbReference>
<dbReference type="SUPFAM" id="SSF81653">
    <property type="entry name" value="Calcium ATPase, transduction domain A"/>
    <property type="match status" value="1"/>
</dbReference>
<evidence type="ECO:0000256" key="2">
    <source>
        <dbReference type="ARBA" id="ARBA00022692"/>
    </source>
</evidence>
<evidence type="ECO:0000256" key="9">
    <source>
        <dbReference type="SAM" id="Phobius"/>
    </source>
</evidence>
<accession>A0ABT2BJL7</accession>
<feature type="transmembrane region" description="Helical" evidence="9">
    <location>
        <begin position="717"/>
        <end position="741"/>
    </location>
</feature>
<evidence type="ECO:0000313" key="12">
    <source>
        <dbReference type="Proteomes" id="UP001205861"/>
    </source>
</evidence>
<dbReference type="PRINTS" id="PR00119">
    <property type="entry name" value="CATATPASE"/>
</dbReference>
<gene>
    <name evidence="11" type="ORF">NX773_07995</name>
</gene>
<evidence type="ECO:0000256" key="6">
    <source>
        <dbReference type="ARBA" id="ARBA00022989"/>
    </source>
</evidence>
<evidence type="ECO:0000256" key="7">
    <source>
        <dbReference type="ARBA" id="ARBA00023136"/>
    </source>
</evidence>
<dbReference type="InterPro" id="IPR023214">
    <property type="entry name" value="HAD_sf"/>
</dbReference>
<dbReference type="SUPFAM" id="SSF56784">
    <property type="entry name" value="HAD-like"/>
    <property type="match status" value="1"/>
</dbReference>
<dbReference type="InterPro" id="IPR023298">
    <property type="entry name" value="ATPase_P-typ_TM_dom_sf"/>
</dbReference>
<keyword evidence="12" id="KW-1185">Reference proteome</keyword>
<dbReference type="InterPro" id="IPR044492">
    <property type="entry name" value="P_typ_ATPase_HD_dom"/>
</dbReference>
<dbReference type="Proteomes" id="UP001205861">
    <property type="component" value="Unassembled WGS sequence"/>
</dbReference>
<evidence type="ECO:0000259" key="10">
    <source>
        <dbReference type="SMART" id="SM00831"/>
    </source>
</evidence>
<feature type="transmembrane region" description="Helical" evidence="9">
    <location>
        <begin position="753"/>
        <end position="770"/>
    </location>
</feature>
<feature type="compositionally biased region" description="Acidic residues" evidence="8">
    <location>
        <begin position="1"/>
        <end position="11"/>
    </location>
</feature>
<dbReference type="NCBIfam" id="TIGR01494">
    <property type="entry name" value="ATPase_P-type"/>
    <property type="match status" value="3"/>
</dbReference>
<name>A0ABT2BJL7_9BURK</name>
<proteinExistence type="predicted"/>
<dbReference type="InterPro" id="IPR059000">
    <property type="entry name" value="ATPase_P-type_domA"/>
</dbReference>
<dbReference type="Gene3D" id="3.40.50.1000">
    <property type="entry name" value="HAD superfamily/HAD-like"/>
    <property type="match status" value="3"/>
</dbReference>
<dbReference type="Gene3D" id="3.40.1110.10">
    <property type="entry name" value="Calcium-transporting ATPase, cytoplasmic domain N"/>
    <property type="match status" value="2"/>
</dbReference>
<dbReference type="Gene3D" id="2.70.150.10">
    <property type="entry name" value="Calcium-transporting ATPase, cytoplasmic transduction domain A"/>
    <property type="match status" value="1"/>
</dbReference>
<keyword evidence="6 9" id="KW-1133">Transmembrane helix</keyword>
<dbReference type="PROSITE" id="PS00154">
    <property type="entry name" value="ATPASE_E1_E2"/>
    <property type="match status" value="1"/>
</dbReference>
<keyword evidence="4" id="KW-0067">ATP-binding</keyword>
<feature type="region of interest" description="Disordered" evidence="8">
    <location>
        <begin position="1"/>
        <end position="24"/>
    </location>
</feature>
<evidence type="ECO:0000256" key="1">
    <source>
        <dbReference type="ARBA" id="ARBA00004141"/>
    </source>
</evidence>
<evidence type="ECO:0000256" key="5">
    <source>
        <dbReference type="ARBA" id="ARBA00022967"/>
    </source>
</evidence>
<evidence type="ECO:0000256" key="4">
    <source>
        <dbReference type="ARBA" id="ARBA00022840"/>
    </source>
</evidence>
<protein>
    <submittedName>
        <fullName evidence="11">Cation-translocating P-type ATPase</fullName>
    </submittedName>
</protein>
<dbReference type="SFLD" id="SFLDF00027">
    <property type="entry name" value="p-type_atpase"/>
    <property type="match status" value="1"/>
</dbReference>
<keyword evidence="5" id="KW-1278">Translocase</keyword>
<evidence type="ECO:0000313" key="11">
    <source>
        <dbReference type="EMBL" id="MCS0608103.1"/>
    </source>
</evidence>
<sequence>MESTEYEEGLSPDEAGQRLATEGPNALPASARGGAWALVREAVTQPMFLLLTGGALLYLLLGDAREGALLATMVLLTVAIDLYQEGKSERALEALRELSSPKATVLRNGQWELIDSREVVRGDLCLLREGDRVPADGVLVRAEGMAVDESLLTGESETVAKSTQPCTAVQALLQGAVGPAGGQDTPYAFSGTTVVQGHGLLRVTAIGPASHIGRIGAALSDVGRGRSPLERQVGRLITVFATAGAAVSVFLVAYYRGTGGSWLDSLLAGIALALSLLPEEFALVLAVFPALGAWRLARVNVLTRRLSAIETLGTTSVLCVDKTGTLTENRMSVAALLADGEMLRVNEATDALPEPYHRLLEFALLASPADSAEPMDKAVQRLGQRALRATEHLHPEWTQAAEFGMTAGMRAVSHAWVGDPEGSAAVGAKGAPEAIIDLCHLPADERDRVLAQVDALAAEGLRVLAVATAAYDGPPWPSEAHAFDFSLLGLVGFADPLRPGIAAATAECQRAGIRVVMITGDYPATARHIARDAGLGDSEPVTGDELAALAPAALAERLRTTNVCARVAPEQKLAIVQSLRASGEVVTMTGDGVNDAPALRAAHVGVAMGQRGTDVARQAASLVLLDDQFSSIVAGVRLGRHIFANMRKAMIYIVSVHVPTAGMALLPVLLGWPIFLYPVHIVFLELLIAPTCALAFENEPPERDLMREKPRRPDAPLLGPGALAYGFAQGVVVLLTVLLAYGWAVRHLEPSQARAFGFCALVLADVGLIFSNRSRSRTSIGAMFTPNPIAWAVCVAACAILALAVLVPFLAELFYFGPVPLAALGTACAIGASSVLWFDLLKLARRGARRLGLAG</sequence>
<keyword evidence="7 9" id="KW-0472">Membrane</keyword>
<dbReference type="InterPro" id="IPR004014">
    <property type="entry name" value="ATPase_P-typ_cation-transptr_N"/>
</dbReference>
<feature type="transmembrane region" description="Helical" evidence="9">
    <location>
        <begin position="790"/>
        <end position="815"/>
    </location>
</feature>
<feature type="transmembrane region" description="Helical" evidence="9">
    <location>
        <begin position="649"/>
        <end position="669"/>
    </location>
</feature>
<dbReference type="Pfam" id="PF00122">
    <property type="entry name" value="E1-E2_ATPase"/>
    <property type="match status" value="1"/>
</dbReference>
<dbReference type="Pfam" id="PF00702">
    <property type="entry name" value="Hydrolase"/>
    <property type="match status" value="1"/>
</dbReference>
<dbReference type="InterPro" id="IPR001757">
    <property type="entry name" value="P_typ_ATPase"/>
</dbReference>
<dbReference type="Pfam" id="PF00690">
    <property type="entry name" value="Cation_ATPase_N"/>
    <property type="match status" value="1"/>
</dbReference>
<dbReference type="InterPro" id="IPR008250">
    <property type="entry name" value="ATPase_P-typ_transduc_dom_A_sf"/>
</dbReference>
<dbReference type="SFLD" id="SFLDG00002">
    <property type="entry name" value="C1.7:_P-type_atpase_like"/>
    <property type="match status" value="1"/>
</dbReference>
<dbReference type="SUPFAM" id="SSF81665">
    <property type="entry name" value="Calcium ATPase, transmembrane domain M"/>
    <property type="match status" value="1"/>
</dbReference>
<reference evidence="11 12" key="1">
    <citation type="submission" date="2022-08" db="EMBL/GenBank/DDBJ databases">
        <title>Reclassification of Massilia species as members of the genera Telluria, Duganella, Pseudoduganella, Mokoshia gen. nov. and Zemynaea gen. nov. using orthogonal and non-orthogonal genome-based approaches.</title>
        <authorList>
            <person name="Bowman J.P."/>
        </authorList>
    </citation>
    <scope>NUCLEOTIDE SEQUENCE [LARGE SCALE GENOMIC DNA]</scope>
    <source>
        <strain evidence="11 12">JCM 31607</strain>
    </source>
</reference>
<feature type="transmembrane region" description="Helical" evidence="9">
    <location>
        <begin position="233"/>
        <end position="255"/>
    </location>
</feature>
<dbReference type="InterPro" id="IPR036412">
    <property type="entry name" value="HAD-like_sf"/>
</dbReference>
<evidence type="ECO:0000256" key="3">
    <source>
        <dbReference type="ARBA" id="ARBA00022741"/>
    </source>
</evidence>